<dbReference type="PROSITE" id="PS00330">
    <property type="entry name" value="HEMOLYSIN_CALCIUM"/>
    <property type="match status" value="3"/>
</dbReference>
<feature type="domain" description="Cadherin" evidence="12">
    <location>
        <begin position="1606"/>
        <end position="1695"/>
    </location>
</feature>
<evidence type="ECO:0000259" key="12">
    <source>
        <dbReference type="PROSITE" id="PS50268"/>
    </source>
</evidence>
<dbReference type="NCBIfam" id="NF012211">
    <property type="entry name" value="tand_rpt_95"/>
    <property type="match status" value="3"/>
</dbReference>
<gene>
    <name evidence="13" type="ORF">VE26_08075</name>
</gene>
<dbReference type="GO" id="GO:0007156">
    <property type="term" value="P:homophilic cell adhesion via plasma membrane adhesion molecules"/>
    <property type="evidence" value="ECO:0007669"/>
    <property type="project" value="InterPro"/>
</dbReference>
<dbReference type="InterPro" id="IPR012334">
    <property type="entry name" value="Pectin_lyas_fold"/>
</dbReference>
<keyword evidence="7" id="KW-0677">Repeat</keyword>
<dbReference type="GO" id="GO:0005509">
    <property type="term" value="F:calcium ion binding"/>
    <property type="evidence" value="ECO:0007669"/>
    <property type="project" value="InterPro"/>
</dbReference>
<dbReference type="Gene3D" id="2.150.10.10">
    <property type="entry name" value="Serralysin-like metalloprotease, C-terminal"/>
    <property type="match status" value="4"/>
</dbReference>
<dbReference type="OrthoDB" id="5618759at2"/>
<dbReference type="RefSeq" id="WP_046104491.1">
    <property type="nucleotide sequence ID" value="NZ_JZEY01000054.1"/>
</dbReference>
<dbReference type="SMART" id="SM00112">
    <property type="entry name" value="CA"/>
    <property type="match status" value="5"/>
</dbReference>
<dbReference type="InterPro" id="IPR002126">
    <property type="entry name" value="Cadherin-like_dom"/>
</dbReference>
<accession>A0A0F5FMJ9</accession>
<evidence type="ECO:0000256" key="4">
    <source>
        <dbReference type="ARBA" id="ARBA00022525"/>
    </source>
</evidence>
<dbReference type="InterPro" id="IPR013783">
    <property type="entry name" value="Ig-like_fold"/>
</dbReference>
<dbReference type="SUPFAM" id="SSF51120">
    <property type="entry name" value="beta-Roll"/>
    <property type="match status" value="3"/>
</dbReference>
<dbReference type="InterPro" id="IPR041690">
    <property type="entry name" value="Cadherin_5"/>
</dbReference>
<dbReference type="InterPro" id="IPR040853">
    <property type="entry name" value="RapA2_cadherin-like"/>
</dbReference>
<evidence type="ECO:0000256" key="10">
    <source>
        <dbReference type="ARBA" id="ARBA00023136"/>
    </source>
</evidence>
<evidence type="ECO:0000256" key="1">
    <source>
        <dbReference type="ARBA" id="ARBA00001913"/>
    </source>
</evidence>
<name>A0A0F5FMJ9_9HYPH</name>
<dbReference type="SUPFAM" id="SSF51126">
    <property type="entry name" value="Pectin lyase-like"/>
    <property type="match status" value="1"/>
</dbReference>
<proteinExistence type="predicted"/>
<evidence type="ECO:0000313" key="13">
    <source>
        <dbReference type="EMBL" id="KKB09800.1"/>
    </source>
</evidence>
<dbReference type="PATRIC" id="fig|429727.3.peg.1670"/>
<dbReference type="PRINTS" id="PR00313">
    <property type="entry name" value="CABNDNGRPT"/>
</dbReference>
<dbReference type="GO" id="GO:0016740">
    <property type="term" value="F:transferase activity"/>
    <property type="evidence" value="ECO:0007669"/>
    <property type="project" value="InterPro"/>
</dbReference>
<organism evidence="13 14">
    <name type="scientific">Devosia chinhatensis</name>
    <dbReference type="NCBI Taxonomy" id="429727"/>
    <lineage>
        <taxon>Bacteria</taxon>
        <taxon>Pseudomonadati</taxon>
        <taxon>Pseudomonadota</taxon>
        <taxon>Alphaproteobacteria</taxon>
        <taxon>Hyphomicrobiales</taxon>
        <taxon>Devosiaceae</taxon>
        <taxon>Devosia</taxon>
    </lineage>
</organism>
<evidence type="ECO:0000313" key="14">
    <source>
        <dbReference type="Proteomes" id="UP000033649"/>
    </source>
</evidence>
<dbReference type="Gene3D" id="2.60.40.60">
    <property type="entry name" value="Cadherins"/>
    <property type="match status" value="2"/>
</dbReference>
<dbReference type="STRING" id="429727.VE26_08075"/>
<keyword evidence="8" id="KW-1133">Transmembrane helix</keyword>
<dbReference type="GO" id="GO:0090729">
    <property type="term" value="F:toxin activity"/>
    <property type="evidence" value="ECO:0007669"/>
    <property type="project" value="UniProtKB-KW"/>
</dbReference>
<dbReference type="Proteomes" id="UP000033649">
    <property type="component" value="Unassembled WGS sequence"/>
</dbReference>
<evidence type="ECO:0000256" key="9">
    <source>
        <dbReference type="ARBA" id="ARBA00023026"/>
    </source>
</evidence>
<dbReference type="InterPro" id="IPR011050">
    <property type="entry name" value="Pectin_lyase_fold/virulence"/>
</dbReference>
<dbReference type="NCBIfam" id="TIGR01965">
    <property type="entry name" value="VCBS_repeat"/>
    <property type="match status" value="6"/>
</dbReference>
<dbReference type="Gene3D" id="2.60.40.10">
    <property type="entry name" value="Immunoglobulins"/>
    <property type="match status" value="6"/>
</dbReference>
<reference evidence="13 14" key="1">
    <citation type="submission" date="2015-03" db="EMBL/GenBank/DDBJ databases">
        <authorList>
            <person name="Hassan Y."/>
            <person name="Lepp D."/>
            <person name="Li X.-Z."/>
            <person name="Zhou T."/>
        </authorList>
    </citation>
    <scope>NUCLEOTIDE SEQUENCE [LARGE SCALE GENOMIC DNA]</scope>
    <source>
        <strain evidence="13 14">IPL18</strain>
    </source>
</reference>
<sequence>MAFEVTSVVAKVWNGSAFVADNSVNRTNIGAGGQFQLTVTFSASANTAFTPIFYFNGDENPAGVLNFISGVWSNANKTYTITYGILDDATFQIDDIDLNVTNVRSGTNQDLGVATIENVFSVDLAMPAASAPDLLAASDSGASNSDNLTNDTTPTVRVTLPDGIEAGDTVRILTTSGILATFAVNAGHVSAGYLDVTLILTEGTHALSVAFEDPAGNKSVSADSLTIVVDTSVDAPVFTGGNTPVGQNVVLTGTVDPDATTTISVNGVTYSANDIDIDANGNFTLEIDAASFAADGLPIPVVITTTDLAGNTSALTSSITVGLEGNNVASSTAADEDFNLGAGRDTVQFLGTYADSTITLGAGEITVSNAADGTDTLSGVEILQFVDTTVLVVDATPGYEGYTSIQSALAAANAGTGHFTILVRNGDYTLTSTLTLSKSIAIVGESEAGVKINAAAVSGYGILVEGDGVSLSNFSLTGPAANAGSSYGIKVEPNSTDPADRLLDFALSHVTVSGSGRSEIDLNGVNGAVLSNVTANGLGTAGVGIAMTNSANVELNHVSTSGNNWGSVALYPSVGPYNQAVDNIEFTGTFSTTDAIGVFVQTKPGAAPLGDVSFPPAWSADGDGVWTVVNAAHRPGGEAFTFFFADRDDAEAFAAVLEGVNGNTNSVVTGPDGVIYGSVAIDTLHIDGTWADFTISEANGVYTLTDTRAVPEYDAPILVNGIANFAFSDGTMPVADLRNDDPSGITLGALTLAEDAATGTIVGQVTGVADADGAFDAHTFEIVGGDGRFAIDAVTGVITVADGGFDFETEASIDITIRATDVHGAFYDTSVTIGVTDVNEAPAVSLANVIASIAENTDTTTSVKVADIVITDDALGTNSLSLSGANASLFEIVANGNAFELHIKAGTVINYEALAELNVSVTVADATLPSTSDSVALALSVDDVNEAPVFGFNQSFDANTAGIQTLNGAYGAAVVVASGTNGIASPDGSSFAILTQTAHNGSNATGPYTFFDGKHSEFVNGLTASTSVYLDTNWANGEGFDYSVSALKADGTFLRDFIFHVSKDTSSNALLVGGSNNTNFAPRQDLDSPGYVAANGPAFAVTQSGWYTLQHTFKNAGGVLAVELSLLDQAGTVLWSLTKSALSDLIAAGPGWPGAGGVNYGWFTNIDVTGGIAVDQIALGDYTAKVTELLDGADNEGTEVHVAKGVITFRDVDAGDSHTVSVTAPSGALGSLSASVVNADGDGEGFVAWTFSVADADIEHLKGGETLTQTFTLTLTDAAGLPVTQDVTVTLVGTNDAPVITGDVSKTVSETDAALTITGTAIATDVDADESGFEAASGQQGTNGGTFSIDADGNWTYVANSAYDNLAVGQSFVDSFIAKTIDGTEQLISVTIEGTNDAPVIIAGGNTGTAWEAGDAINNLLSAATNGTFDLSVDYSATILAEGVPHSRQDIDGLISALMNAGAGEAEAIAAVWDHYDDNFGGYSAPPRDEAMAWLGVYYADYLKQNKQPLTFVASKYAADSNNSGAPDRLQPLHDNLLGNLWWQDLQERLDQKGTATSYADIVAALTAVDPAFSTLSVSRYPYSGNEGVVNTAKAYDLANGLVPSLSGQLSATDVDDGDVLTWSIADADAQGLYGTLVVNADGSWNYVLDEALAGSLNAGESASDTFTVTVTDGKESVSTSVTINVLGTNDAPVAQVATAAVDEDATIDGAVTANDVDAGQTETLTFELVGTAPAGLTFNADGTYSFDASSYDALGEGEESDVVVTFIARDANGAASAPQTLTITVTGKNDAPTIDGPSVVVGRAFEAAQLKGIISAETNVNISGIGNFTHSFSLSTDAVDAMNGLLVDANNVSAVLDLLAAEVGGRPTAIAVLWDFLDANYGSYVSVTNESFLRLGVEYIDYLADGGTPFTEVIAKFSPTREQSLHDNLLGNFNWDDVNYRFPASTPARQEIITLLVNAELVDPAVAADLVDFAQYGRDNLPAGAGVLTRPVFDGNLNNTNNPNGVLSRDWDAGTPYFDGEVLGGKLVAEDVDANDEITWSTDPLVGTYGTLTVDAFGNWSYLLDADKAQTLAAGQSETDAFVVTASDGKGGTASVTIEINVHGANDAAKIVASADEDLAVVEAGGVNNADLGDAVAGGTLTVMDVDTGENVFAEVDAADLEGAYGSFTFDSQTGAWTYVLDQDKADILKDAAIETLVVKSLDGTASYTITVNVTGTNDAPVASVIANATAEQDQAFSFTVDAFTDVDDAVLSYEASLADGSPLPAWLSFDPVTLTFSGTPANGDIGTLSVKVTALDADNASASATFEIEVGNVNDAPEFLFTGSLTINEDEIVYRTAEQVQALVDAYVRDIDGDDVTVTVEIKDGDERVGYYVYPEDGDFDFTPPSNFNGSLTVIITLDDGKLEANSVVTKTLTLAVNAVDDLVAEDDAFDGLEDEAIEASVAANDSTTSGGTLSYELVSSTESGDLVFNADGSFVYQPEANASGVVSFTYKVTDAEAREEAVRTVTLTIAAVNDSPTHTGALTLLTNEDADQATLDLLAGAVDVDGDTLSVANVTLTGPSAGVSVVNNSVSINPNAYNYLGDGQSAVVTISYKIVDGNGGSVDRTATITIEGRNELVVGSDFDDVGLNALQGSNFADTIYAGDGDDTVYGGSGDDIIYGEAGDDSLYGGSGNDTIYGGDGDDYIEGGSGDDYLLGGAGDDEIRGGAGSDRIEGGLGRDMLYGGNGNDIFIYRSAADSEVGAQRDVIADFSSGDKIDLRDLIPGGDDGFTFLGRGTATRTMEFGNLKYYYYAGDTYIVGSVDGDKEADFQIRLLGEHVLTSANFLGVSKSIISGTGNPDTLVGTSGNDIFLGGRGADVINGNGGSDTYLLLSTSDSRVGAEGRDVLTNWNSTSKIDISAIDANTKVDGHQEFLFVGQGAADRSVGTSQIKYYHSGGNTFVVGDTNGDGDADFQVQLNGIHHLTADNFVGVKPGVIIGTSAGDRLAGTTGNDIFVGGLGRDVLGDDDTGGLGSDRFVFLSKADSVVGSNRDVIRNWDSSDVIDLTAIDANASVSGHQRFIFDGDVPGTPDTIVEQGHIKFYHVGTSTFIVANTGTGNQADFQIALQGIHFLTAENFDGLL</sequence>
<evidence type="ECO:0000256" key="2">
    <source>
        <dbReference type="ARBA" id="ARBA00004167"/>
    </source>
</evidence>
<protein>
    <recommendedName>
        <fullName evidence="12">Cadherin domain-containing protein</fullName>
    </recommendedName>
</protein>
<dbReference type="SMART" id="SM00736">
    <property type="entry name" value="CADG"/>
    <property type="match status" value="2"/>
</dbReference>
<dbReference type="Pfam" id="PF08548">
    <property type="entry name" value="Peptidase_M10_C"/>
    <property type="match status" value="1"/>
</dbReference>
<dbReference type="Pfam" id="PF17963">
    <property type="entry name" value="Big_9"/>
    <property type="match status" value="2"/>
</dbReference>
<dbReference type="InterPro" id="IPR001343">
    <property type="entry name" value="Hemolysn_Ca-bd"/>
</dbReference>
<dbReference type="Gene3D" id="2.160.20.10">
    <property type="entry name" value="Single-stranded right-handed beta-helix, Pectin lyase-like"/>
    <property type="match status" value="1"/>
</dbReference>
<comment type="subcellular location">
    <subcellularLocation>
        <location evidence="2">Membrane</location>
        <topology evidence="2">Single-pass membrane protein</topology>
    </subcellularLocation>
    <subcellularLocation>
        <location evidence="3">Secreted</location>
    </subcellularLocation>
</comment>
<keyword evidence="14" id="KW-1185">Reference proteome</keyword>
<dbReference type="PANTHER" id="PTHR24028:SF328">
    <property type="entry name" value="CADHERIN-3"/>
    <property type="match status" value="1"/>
</dbReference>
<keyword evidence="6" id="KW-0812">Transmembrane</keyword>
<evidence type="ECO:0000256" key="7">
    <source>
        <dbReference type="ARBA" id="ARBA00022737"/>
    </source>
</evidence>
<keyword evidence="9" id="KW-0843">Virulence</keyword>
<evidence type="ECO:0000256" key="6">
    <source>
        <dbReference type="ARBA" id="ARBA00022692"/>
    </source>
</evidence>
<dbReference type="Pfam" id="PF19077">
    <property type="entry name" value="Big_13"/>
    <property type="match status" value="1"/>
</dbReference>
<dbReference type="CDD" id="cd11304">
    <property type="entry name" value="Cadherin_repeat"/>
    <property type="match status" value="2"/>
</dbReference>
<dbReference type="InterPro" id="IPR015919">
    <property type="entry name" value="Cadherin-like_sf"/>
</dbReference>
<dbReference type="InterPro" id="IPR013858">
    <property type="entry name" value="Peptidase_M10B_C"/>
</dbReference>
<dbReference type="Pfam" id="PF17803">
    <property type="entry name" value="Cadherin_4"/>
    <property type="match status" value="2"/>
</dbReference>
<keyword evidence="11" id="KW-0325">Glycoprotein</keyword>
<dbReference type="PROSITE" id="PS00599">
    <property type="entry name" value="AA_TRANSFER_CLASS_2"/>
    <property type="match status" value="1"/>
</dbReference>
<evidence type="ECO:0000256" key="5">
    <source>
        <dbReference type="ARBA" id="ARBA00022656"/>
    </source>
</evidence>
<feature type="domain" description="Cadherin" evidence="12">
    <location>
        <begin position="1694"/>
        <end position="1800"/>
    </location>
</feature>
<dbReference type="PRINTS" id="PR01488">
    <property type="entry name" value="RTXTOXINA"/>
</dbReference>
<dbReference type="PANTHER" id="PTHR24028">
    <property type="entry name" value="CADHERIN-87A"/>
    <property type="match status" value="1"/>
</dbReference>
<dbReference type="InterPro" id="IPR006644">
    <property type="entry name" value="Cadg"/>
</dbReference>
<dbReference type="Pfam" id="PF05345">
    <property type="entry name" value="He_PIG"/>
    <property type="match status" value="1"/>
</dbReference>
<dbReference type="InterPro" id="IPR003995">
    <property type="entry name" value="RTX_toxin_determinant-A"/>
</dbReference>
<dbReference type="PROSITE" id="PS50268">
    <property type="entry name" value="CADHERIN_2"/>
    <property type="match status" value="5"/>
</dbReference>
<feature type="domain" description="Cadherin" evidence="12">
    <location>
        <begin position="751"/>
        <end position="844"/>
    </location>
</feature>
<comment type="cofactor">
    <cofactor evidence="1">
        <name>Ca(2+)</name>
        <dbReference type="ChEBI" id="CHEBI:29108"/>
    </cofactor>
</comment>
<dbReference type="EMBL" id="JZEY01000054">
    <property type="protein sequence ID" value="KKB09800.1"/>
    <property type="molecule type" value="Genomic_DNA"/>
</dbReference>
<dbReference type="InterPro" id="IPR044016">
    <property type="entry name" value="Big_13"/>
</dbReference>
<dbReference type="InterPro" id="IPR050174">
    <property type="entry name" value="Protocadherin/Cadherin-CA"/>
</dbReference>
<dbReference type="InterPro" id="IPR018511">
    <property type="entry name" value="Hemolysin-typ_Ca-bd_CS"/>
</dbReference>
<comment type="caution">
    <text evidence="13">The sequence shown here is derived from an EMBL/GenBank/DDBJ whole genome shotgun (WGS) entry which is preliminary data.</text>
</comment>
<feature type="domain" description="Cadherin" evidence="12">
    <location>
        <begin position="2129"/>
        <end position="2224"/>
    </location>
</feature>
<keyword evidence="4" id="KW-0964">Secreted</keyword>
<dbReference type="SUPFAM" id="SSF49313">
    <property type="entry name" value="Cadherin-like"/>
    <property type="match status" value="2"/>
</dbReference>
<feature type="domain" description="Cadherin" evidence="12">
    <location>
        <begin position="845"/>
        <end position="950"/>
    </location>
</feature>
<evidence type="ECO:0000256" key="3">
    <source>
        <dbReference type="ARBA" id="ARBA00004613"/>
    </source>
</evidence>
<dbReference type="InterPro" id="IPR010221">
    <property type="entry name" value="VCBS_dom"/>
</dbReference>
<dbReference type="GO" id="GO:0005886">
    <property type="term" value="C:plasma membrane"/>
    <property type="evidence" value="ECO:0007669"/>
    <property type="project" value="TreeGrafter"/>
</dbReference>
<dbReference type="InterPro" id="IPR011049">
    <property type="entry name" value="Serralysin-like_metalloprot_C"/>
</dbReference>
<evidence type="ECO:0000256" key="11">
    <source>
        <dbReference type="ARBA" id="ARBA00023180"/>
    </source>
</evidence>
<keyword evidence="5" id="KW-0800">Toxin</keyword>
<dbReference type="InterPro" id="IPR001917">
    <property type="entry name" value="Aminotrans_II_pyridoxalP_BS"/>
</dbReference>
<evidence type="ECO:0000256" key="8">
    <source>
        <dbReference type="ARBA" id="ARBA00022989"/>
    </source>
</evidence>
<dbReference type="GO" id="GO:0005615">
    <property type="term" value="C:extracellular space"/>
    <property type="evidence" value="ECO:0007669"/>
    <property type="project" value="InterPro"/>
</dbReference>
<keyword evidence="10" id="KW-0472">Membrane</keyword>
<dbReference type="Pfam" id="PF00353">
    <property type="entry name" value="HemolysinCabind"/>
    <property type="match status" value="4"/>
</dbReference>
<dbReference type="Pfam" id="PF17892">
    <property type="entry name" value="Cadherin_5"/>
    <property type="match status" value="2"/>
</dbReference>